<dbReference type="Gene3D" id="1.20.1090.10">
    <property type="entry name" value="Dehydroquinate synthase-like - alpha domain"/>
    <property type="match status" value="1"/>
</dbReference>
<dbReference type="InterPro" id="IPR039697">
    <property type="entry name" value="Alcohol_dehydrogenase_Fe"/>
</dbReference>
<gene>
    <name evidence="4" type="ORF">BHK98_07320</name>
</gene>
<feature type="domain" description="Fe-containing alcohol dehydrogenase-like C-terminal" evidence="3">
    <location>
        <begin position="188"/>
        <end position="382"/>
    </location>
</feature>
<dbReference type="Proteomes" id="UP000187404">
    <property type="component" value="Unassembled WGS sequence"/>
</dbReference>
<reference evidence="4 5" key="1">
    <citation type="journal article" date="2016" name="Appl. Environ. Microbiol.">
        <title>Function and Phylogeny of Bacterial Butyryl Coenzyme A:Acetate Transferases and Their Diversity in the Proximal Colon of Swine.</title>
        <authorList>
            <person name="Trachsel J."/>
            <person name="Bayles D.O."/>
            <person name="Looft T."/>
            <person name="Levine U.Y."/>
            <person name="Allen H.K."/>
        </authorList>
    </citation>
    <scope>NUCLEOTIDE SEQUENCE [LARGE SCALE GENOMIC DNA]</scope>
    <source>
        <strain evidence="4 5">68-3-10</strain>
    </source>
</reference>
<keyword evidence="1" id="KW-0560">Oxidoreductase</keyword>
<dbReference type="InterPro" id="IPR018211">
    <property type="entry name" value="ADH_Fe_CS"/>
</dbReference>
<evidence type="ECO:0000259" key="3">
    <source>
        <dbReference type="Pfam" id="PF25137"/>
    </source>
</evidence>
<sequence>MGANSFMITFPQFFGRGCSKEAGEKLAAMGCKKVLVMHGKGVEAAGLPALIVQAIERAGLEVAENNKVESDPSDRIIKKIAAFGKDAEVDSIVAIGGGSCMDAAKCVKLLLDNGEPLETFYDISHPQRTAIPLITIPTTSGSGSEASKGAVVTDTVNGIKRVIIGAGTTPAMALIDPELTLGAPPKVTAACAFDVLAHAIDAITSKMTCRITQVVSYEAIRLMERSYKQAVEHGDDINAREDMQLASNLGGYGIGNAKCSMSHAFAHALGALYHVPHGVCCAIFTPASLEYVSDTCPEQIRAIAELLHAAYDAEDSTREIARKTGEQIRRMYRAVGIDDITAYIPDEEEAIKRLTPVAEKDIMALFSPRPIDDESCEWVIRRTYELARS</sequence>
<dbReference type="AlphaFoldDB" id="A0A1Q9JI93"/>
<proteinExistence type="predicted"/>
<dbReference type="Pfam" id="PF00465">
    <property type="entry name" value="Fe-ADH"/>
    <property type="match status" value="1"/>
</dbReference>
<evidence type="ECO:0000256" key="1">
    <source>
        <dbReference type="ARBA" id="ARBA00023002"/>
    </source>
</evidence>
<evidence type="ECO:0000259" key="2">
    <source>
        <dbReference type="Pfam" id="PF00465"/>
    </source>
</evidence>
<keyword evidence="5" id="KW-1185">Reference proteome</keyword>
<dbReference type="GO" id="GO:0046872">
    <property type="term" value="F:metal ion binding"/>
    <property type="evidence" value="ECO:0007669"/>
    <property type="project" value="InterPro"/>
</dbReference>
<dbReference type="Gene3D" id="3.40.50.1970">
    <property type="match status" value="1"/>
</dbReference>
<dbReference type="InterPro" id="IPR056798">
    <property type="entry name" value="ADH_Fe_C"/>
</dbReference>
<dbReference type="Pfam" id="PF25137">
    <property type="entry name" value="ADH_Fe_C"/>
    <property type="match status" value="1"/>
</dbReference>
<dbReference type="RefSeq" id="WP_075712954.1">
    <property type="nucleotide sequence ID" value="NZ_MJIE01000001.1"/>
</dbReference>
<name>A0A1Q9JI93_9FIRM</name>
<comment type="caution">
    <text evidence="4">The sequence shown here is derived from an EMBL/GenBank/DDBJ whole genome shotgun (WGS) entry which is preliminary data.</text>
</comment>
<dbReference type="STRING" id="1261640.BHK98_07320"/>
<dbReference type="GO" id="GO:0004022">
    <property type="term" value="F:alcohol dehydrogenase (NAD+) activity"/>
    <property type="evidence" value="ECO:0007669"/>
    <property type="project" value="TreeGrafter"/>
</dbReference>
<dbReference type="PROSITE" id="PS00060">
    <property type="entry name" value="ADH_IRON_2"/>
    <property type="match status" value="1"/>
</dbReference>
<accession>A0A1Q9JI93</accession>
<organism evidence="4 5">
    <name type="scientific">Hornefia porci</name>
    <dbReference type="NCBI Taxonomy" id="2652292"/>
    <lineage>
        <taxon>Bacteria</taxon>
        <taxon>Bacillati</taxon>
        <taxon>Bacillota</taxon>
        <taxon>Clostridia</taxon>
        <taxon>Peptostreptococcales</taxon>
        <taxon>Anaerovoracaceae</taxon>
        <taxon>Hornefia</taxon>
    </lineage>
</organism>
<dbReference type="FunFam" id="3.40.50.1970:FF:000003">
    <property type="entry name" value="Alcohol dehydrogenase, iron-containing"/>
    <property type="match status" value="1"/>
</dbReference>
<dbReference type="EMBL" id="MJIE01000001">
    <property type="protein sequence ID" value="OLR55885.1"/>
    <property type="molecule type" value="Genomic_DNA"/>
</dbReference>
<dbReference type="PANTHER" id="PTHR11496">
    <property type="entry name" value="ALCOHOL DEHYDROGENASE"/>
    <property type="match status" value="1"/>
</dbReference>
<feature type="domain" description="Alcohol dehydrogenase iron-type/glycerol dehydrogenase GldA" evidence="2">
    <location>
        <begin position="13"/>
        <end position="177"/>
    </location>
</feature>
<dbReference type="InterPro" id="IPR001670">
    <property type="entry name" value="ADH_Fe/GldA"/>
</dbReference>
<dbReference type="OrthoDB" id="9804734at2"/>
<dbReference type="CDD" id="cd14863">
    <property type="entry name" value="Fe-ADH-like"/>
    <property type="match status" value="1"/>
</dbReference>
<protein>
    <submittedName>
        <fullName evidence="4">Uncharacterized protein</fullName>
    </submittedName>
</protein>
<evidence type="ECO:0000313" key="5">
    <source>
        <dbReference type="Proteomes" id="UP000187404"/>
    </source>
</evidence>
<dbReference type="SUPFAM" id="SSF56796">
    <property type="entry name" value="Dehydroquinate synthase-like"/>
    <property type="match status" value="1"/>
</dbReference>
<dbReference type="PANTHER" id="PTHR11496:SF83">
    <property type="entry name" value="HYDROXYACID-OXOACID TRANSHYDROGENASE, MITOCHONDRIAL"/>
    <property type="match status" value="1"/>
</dbReference>
<evidence type="ECO:0000313" key="4">
    <source>
        <dbReference type="EMBL" id="OLR55885.1"/>
    </source>
</evidence>